<feature type="repeat" description="ARM" evidence="2">
    <location>
        <begin position="25"/>
        <end position="67"/>
    </location>
</feature>
<name>A0AAD9QW32_ACRCE</name>
<dbReference type="InterPro" id="IPR042856">
    <property type="entry name" value="RSP14"/>
</dbReference>
<proteinExistence type="predicted"/>
<evidence type="ECO:0000313" key="3">
    <source>
        <dbReference type="EMBL" id="KAK2568437.1"/>
    </source>
</evidence>
<dbReference type="SUPFAM" id="SSF48371">
    <property type="entry name" value="ARM repeat"/>
    <property type="match status" value="1"/>
</dbReference>
<accession>A0AAD9QW32</accession>
<dbReference type="InterPro" id="IPR000225">
    <property type="entry name" value="Armadillo"/>
</dbReference>
<dbReference type="EMBL" id="JARQWQ010000012">
    <property type="protein sequence ID" value="KAK2568437.1"/>
    <property type="molecule type" value="Genomic_DNA"/>
</dbReference>
<gene>
    <name evidence="3" type="ORF">P5673_007475</name>
</gene>
<evidence type="ECO:0000256" key="1">
    <source>
        <dbReference type="PROSITE-ProRule" id="PRU00103"/>
    </source>
</evidence>
<organism evidence="3 4">
    <name type="scientific">Acropora cervicornis</name>
    <name type="common">Staghorn coral</name>
    <dbReference type="NCBI Taxonomy" id="6130"/>
    <lineage>
        <taxon>Eukaryota</taxon>
        <taxon>Metazoa</taxon>
        <taxon>Cnidaria</taxon>
        <taxon>Anthozoa</taxon>
        <taxon>Hexacorallia</taxon>
        <taxon>Scleractinia</taxon>
        <taxon>Astrocoeniina</taxon>
        <taxon>Acroporidae</taxon>
        <taxon>Acropora</taxon>
    </lineage>
</organism>
<reference evidence="3" key="2">
    <citation type="journal article" date="2023" name="Science">
        <title>Genomic signatures of disease resistance in endangered staghorn corals.</title>
        <authorList>
            <person name="Vollmer S.V."/>
            <person name="Selwyn J.D."/>
            <person name="Despard B.A."/>
            <person name="Roesel C.L."/>
        </authorList>
    </citation>
    <scope>NUCLEOTIDE SEQUENCE</scope>
    <source>
        <strain evidence="3">K2</strain>
    </source>
</reference>
<evidence type="ECO:0000256" key="2">
    <source>
        <dbReference type="PROSITE-ProRule" id="PRU00259"/>
    </source>
</evidence>
<dbReference type="PANTHER" id="PTHR15599:SF1">
    <property type="entry name" value="RADIAL SPOKE HEAD 14 HOMOLOG"/>
    <property type="match status" value="1"/>
</dbReference>
<dbReference type="PROSITE" id="PS50077">
    <property type="entry name" value="HEAT_REPEAT"/>
    <property type="match status" value="1"/>
</dbReference>
<reference evidence="3" key="1">
    <citation type="journal article" date="2023" name="G3 (Bethesda)">
        <title>Whole genome assembly and annotation of the endangered Caribbean coral Acropora cervicornis.</title>
        <authorList>
            <person name="Selwyn J.D."/>
            <person name="Vollmer S.V."/>
        </authorList>
    </citation>
    <scope>NUCLEOTIDE SEQUENCE</scope>
    <source>
        <strain evidence="3">K2</strain>
    </source>
</reference>
<dbReference type="PROSITE" id="PS50176">
    <property type="entry name" value="ARM_REPEAT"/>
    <property type="match status" value="1"/>
</dbReference>
<sequence length="91" mass="9646">MRTNALSVNKLELELEGKDKAVDVGAMSELVSLLKDDDTGVRAQAAGAIMTITITTKGKYSAIEAGAIPSLVQLLDDPESEVRLNALKGQF</sequence>
<dbReference type="InterPro" id="IPR021133">
    <property type="entry name" value="HEAT_type_2"/>
</dbReference>
<dbReference type="InterPro" id="IPR016024">
    <property type="entry name" value="ARM-type_fold"/>
</dbReference>
<dbReference type="Proteomes" id="UP001249851">
    <property type="component" value="Unassembled WGS sequence"/>
</dbReference>
<dbReference type="PANTHER" id="PTHR15599">
    <property type="entry name" value="RTDR1"/>
    <property type="match status" value="1"/>
</dbReference>
<protein>
    <submittedName>
        <fullName evidence="3">Radial spoke head 14-like protein</fullName>
    </submittedName>
</protein>
<dbReference type="Gene3D" id="1.25.10.10">
    <property type="entry name" value="Leucine-rich Repeat Variant"/>
    <property type="match status" value="1"/>
</dbReference>
<dbReference type="AlphaFoldDB" id="A0AAD9QW32"/>
<evidence type="ECO:0000313" key="4">
    <source>
        <dbReference type="Proteomes" id="UP001249851"/>
    </source>
</evidence>
<keyword evidence="4" id="KW-1185">Reference proteome</keyword>
<feature type="repeat" description="HEAT" evidence="1">
    <location>
        <begin position="67"/>
        <end position="91"/>
    </location>
</feature>
<dbReference type="Pfam" id="PF13646">
    <property type="entry name" value="HEAT_2"/>
    <property type="match status" value="1"/>
</dbReference>
<comment type="caution">
    <text evidence="3">The sequence shown here is derived from an EMBL/GenBank/DDBJ whole genome shotgun (WGS) entry which is preliminary data.</text>
</comment>
<dbReference type="InterPro" id="IPR011989">
    <property type="entry name" value="ARM-like"/>
</dbReference>